<dbReference type="SMART" id="SM00336">
    <property type="entry name" value="BBOX"/>
    <property type="match status" value="1"/>
</dbReference>
<dbReference type="SUPFAM" id="SSF57850">
    <property type="entry name" value="RING/U-box"/>
    <property type="match status" value="1"/>
</dbReference>
<organism evidence="12 13">
    <name type="scientific">Oryzias javanicus</name>
    <name type="common">Javanese ricefish</name>
    <name type="synonym">Aplocheilus javanicus</name>
    <dbReference type="NCBI Taxonomy" id="123683"/>
    <lineage>
        <taxon>Eukaryota</taxon>
        <taxon>Metazoa</taxon>
        <taxon>Chordata</taxon>
        <taxon>Craniata</taxon>
        <taxon>Vertebrata</taxon>
        <taxon>Euteleostomi</taxon>
        <taxon>Actinopterygii</taxon>
        <taxon>Neopterygii</taxon>
        <taxon>Teleostei</taxon>
        <taxon>Neoteleostei</taxon>
        <taxon>Acanthomorphata</taxon>
        <taxon>Ovalentaria</taxon>
        <taxon>Atherinomorphae</taxon>
        <taxon>Beloniformes</taxon>
        <taxon>Adrianichthyidae</taxon>
        <taxon>Oryziinae</taxon>
        <taxon>Oryzias</taxon>
    </lineage>
</organism>
<dbReference type="GO" id="GO:0008270">
    <property type="term" value="F:zinc ion binding"/>
    <property type="evidence" value="ECO:0007669"/>
    <property type="project" value="UniProtKB-KW"/>
</dbReference>
<feature type="domain" description="RING-type" evidence="9">
    <location>
        <begin position="75"/>
        <end position="115"/>
    </location>
</feature>
<feature type="region of interest" description="Disordered" evidence="8">
    <location>
        <begin position="1"/>
        <end position="22"/>
    </location>
</feature>
<dbReference type="InterPro" id="IPR027370">
    <property type="entry name" value="Znf-RING_euk"/>
</dbReference>
<evidence type="ECO:0000256" key="2">
    <source>
        <dbReference type="ARBA" id="ARBA00022723"/>
    </source>
</evidence>
<dbReference type="Gene3D" id="3.30.160.60">
    <property type="entry name" value="Classic Zinc Finger"/>
    <property type="match status" value="1"/>
</dbReference>
<dbReference type="SUPFAM" id="SSF49899">
    <property type="entry name" value="Concanavalin A-like lectins/glucanases"/>
    <property type="match status" value="1"/>
</dbReference>
<dbReference type="InterPro" id="IPR003877">
    <property type="entry name" value="SPRY_dom"/>
</dbReference>
<dbReference type="AlphaFoldDB" id="A0A3S2U140"/>
<dbReference type="SUPFAM" id="SSF57845">
    <property type="entry name" value="B-box zinc-binding domain"/>
    <property type="match status" value="1"/>
</dbReference>
<feature type="domain" description="B30.2/SPRY" evidence="11">
    <location>
        <begin position="474"/>
        <end position="669"/>
    </location>
</feature>
<dbReference type="PROSITE" id="PS50188">
    <property type="entry name" value="B302_SPRY"/>
    <property type="match status" value="1"/>
</dbReference>
<dbReference type="SMART" id="SM00449">
    <property type="entry name" value="SPRY"/>
    <property type="match status" value="1"/>
</dbReference>
<dbReference type="Proteomes" id="UP000283210">
    <property type="component" value="Chromosome 18"/>
</dbReference>
<keyword evidence="4" id="KW-0862">Zinc</keyword>
<dbReference type="PROSITE" id="PS50089">
    <property type="entry name" value="ZF_RING_2"/>
    <property type="match status" value="1"/>
</dbReference>
<keyword evidence="5" id="KW-0391">Immunity</keyword>
<dbReference type="CDD" id="cd19802">
    <property type="entry name" value="Bbox1_TRIM8-like"/>
    <property type="match status" value="1"/>
</dbReference>
<evidence type="ECO:0000313" key="12">
    <source>
        <dbReference type="EMBL" id="RVE60311.1"/>
    </source>
</evidence>
<dbReference type="InterPro" id="IPR058030">
    <property type="entry name" value="TRIM8/14/16/25/29/45/65_CC"/>
</dbReference>
<protein>
    <submittedName>
        <fullName evidence="12">Uncharacterized protein</fullName>
    </submittedName>
</protein>
<dbReference type="OrthoDB" id="6270329at2759"/>
<keyword evidence="7" id="KW-0175">Coiled coil</keyword>
<dbReference type="Gene3D" id="2.60.120.920">
    <property type="match status" value="1"/>
</dbReference>
<reference evidence="12 13" key="2">
    <citation type="submission" date="2019-01" db="EMBL/GenBank/DDBJ databases">
        <title>A chromosome length genome reference of the Java medaka (oryzias javanicus).</title>
        <authorList>
            <person name="Herpin A."/>
            <person name="Takehana Y."/>
            <person name="Naruse K."/>
            <person name="Ansai S."/>
            <person name="Kawaguchi M."/>
        </authorList>
    </citation>
    <scope>NUCLEOTIDE SEQUENCE [LARGE SCALE GENOMIC DNA]</scope>
    <source>
        <strain evidence="12">RS831</strain>
        <tissue evidence="12">Whole body</tissue>
    </source>
</reference>
<keyword evidence="13" id="KW-1185">Reference proteome</keyword>
<dbReference type="CDD" id="cd13733">
    <property type="entry name" value="SPRY_PRY_C-I_1"/>
    <property type="match status" value="1"/>
</dbReference>
<keyword evidence="3 6" id="KW-0863">Zinc-finger</keyword>
<proteinExistence type="predicted"/>
<accession>A0A3S2U140</accession>
<dbReference type="SMART" id="SM00589">
    <property type="entry name" value="PRY"/>
    <property type="match status" value="1"/>
</dbReference>
<feature type="compositionally biased region" description="Basic and acidic residues" evidence="8">
    <location>
        <begin position="145"/>
        <end position="193"/>
    </location>
</feature>
<reference evidence="12 13" key="1">
    <citation type="submission" date="2018-11" db="EMBL/GenBank/DDBJ databases">
        <authorList>
            <person name="Lopez-Roques C."/>
            <person name="Donnadieu C."/>
            <person name="Bouchez O."/>
            <person name="Klopp C."/>
            <person name="Cabau C."/>
            <person name="Zahm M."/>
        </authorList>
    </citation>
    <scope>NUCLEOTIDE SEQUENCE [LARGE SCALE GENOMIC DNA]</scope>
    <source>
        <strain evidence="12">RS831</strain>
        <tissue evidence="12">Whole body</tissue>
    </source>
</reference>
<dbReference type="Pfam" id="PF13445">
    <property type="entry name" value="zf-RING_UBOX"/>
    <property type="match status" value="1"/>
</dbReference>
<dbReference type="InterPro" id="IPR000315">
    <property type="entry name" value="Znf_B-box"/>
</dbReference>
<feature type="domain" description="B box-type" evidence="10">
    <location>
        <begin position="276"/>
        <end position="316"/>
    </location>
</feature>
<dbReference type="FunFam" id="2.60.120.920:FF:000004">
    <property type="entry name" value="Butyrophilin subfamily 1 member A1"/>
    <property type="match status" value="1"/>
</dbReference>
<sequence length="675" mass="77403">MTQNSQDNQGMTEEETHQAQSGYISVGGKRRWEGVIFWVWGSRGRSHVSVHRRAWRQLLSGMAATGNLSEEQVHCSICLDVFTNPVSIPCGHNFCQNCILGYWKTSPLFQCPMCKKSFHKRPDISVNTVLREIAEQFKQIRVKSVEEKASAKPDDGKAKKWTMERRKKEDEERLLEEDKKQKQEEDVRKKQDDLPPLIPPQTAAAPPLPETSPPPSPPSPSPLLWEEVLCDVCLGEGRPKAVKSCLVCLSSYCEEHLKSHAARFTKHKLMEPVANMEDRMCPKHERLLELFCKKDQTCVCVLCTETDHRAHYTVPVEREWTDKKAQLKRTGIDVQQMIQDRVTKVEEIKLSLELNKSSAKREMEESMQVFSELVRSIQRTQAELVLAIEEKQRQTERRAQGLISELEQEISELKRRNADLENVARTDHIHFLKSFPALSTPPSVKDWSETSVPTDTCVGMIRRTVCNLEATLTEMIDKLSESEVTKVQKYSVDVTLDPDTANPWLQLSQDRRQVRHLGAWQDLPEHPDRFDTVVIVLGREGFTSGRHYWEVQVGDKDDWYIGVARSSVNRKGRISVSTSQGYWALALKRGQGYRVSTTPPLQLSLESKPKRVGVYVDFEEGQVSFYDVKARTHIYTFEATFTERIRPFFYLYCCDKASETMVISPVSEKSLIKQS</sequence>
<dbReference type="Pfam" id="PF00643">
    <property type="entry name" value="zf-B_box"/>
    <property type="match status" value="1"/>
</dbReference>
<dbReference type="EMBL" id="CM012454">
    <property type="protein sequence ID" value="RVE60311.1"/>
    <property type="molecule type" value="Genomic_DNA"/>
</dbReference>
<evidence type="ECO:0000313" key="13">
    <source>
        <dbReference type="Proteomes" id="UP000283210"/>
    </source>
</evidence>
<gene>
    <name evidence="12" type="ORF">OJAV_G00179460</name>
</gene>
<dbReference type="PANTHER" id="PTHR25465">
    <property type="entry name" value="B-BOX DOMAIN CONTAINING"/>
    <property type="match status" value="1"/>
</dbReference>
<dbReference type="InterPro" id="IPR013320">
    <property type="entry name" value="ConA-like_dom_sf"/>
</dbReference>
<dbReference type="PRINTS" id="PR01407">
    <property type="entry name" value="BUTYPHLNCDUF"/>
</dbReference>
<dbReference type="CDD" id="cd19769">
    <property type="entry name" value="Bbox2_TRIM16-like"/>
    <property type="match status" value="1"/>
</dbReference>
<evidence type="ECO:0000256" key="5">
    <source>
        <dbReference type="ARBA" id="ARBA00022859"/>
    </source>
</evidence>
<evidence type="ECO:0000256" key="6">
    <source>
        <dbReference type="PROSITE-ProRule" id="PRU00024"/>
    </source>
</evidence>
<evidence type="ECO:0000256" key="8">
    <source>
        <dbReference type="SAM" id="MobiDB-lite"/>
    </source>
</evidence>
<feature type="compositionally biased region" description="Pro residues" evidence="8">
    <location>
        <begin position="206"/>
        <end position="221"/>
    </location>
</feature>
<feature type="compositionally biased region" description="Polar residues" evidence="8">
    <location>
        <begin position="1"/>
        <end position="11"/>
    </location>
</feature>
<dbReference type="Pfam" id="PF13765">
    <property type="entry name" value="PRY"/>
    <property type="match status" value="1"/>
</dbReference>
<keyword evidence="2" id="KW-0479">Metal-binding</keyword>
<dbReference type="PROSITE" id="PS00518">
    <property type="entry name" value="ZF_RING_1"/>
    <property type="match status" value="1"/>
</dbReference>
<dbReference type="InterPro" id="IPR001841">
    <property type="entry name" value="Znf_RING"/>
</dbReference>
<dbReference type="InterPro" id="IPR001870">
    <property type="entry name" value="B30.2/SPRY"/>
</dbReference>
<dbReference type="Gene3D" id="4.10.830.40">
    <property type="match status" value="1"/>
</dbReference>
<dbReference type="Pfam" id="PF00622">
    <property type="entry name" value="SPRY"/>
    <property type="match status" value="1"/>
</dbReference>
<dbReference type="PROSITE" id="PS50119">
    <property type="entry name" value="ZF_BBOX"/>
    <property type="match status" value="1"/>
</dbReference>
<evidence type="ECO:0000256" key="3">
    <source>
        <dbReference type="ARBA" id="ARBA00022771"/>
    </source>
</evidence>
<feature type="region of interest" description="Disordered" evidence="8">
    <location>
        <begin position="145"/>
        <end position="221"/>
    </location>
</feature>
<evidence type="ECO:0000259" key="11">
    <source>
        <dbReference type="PROSITE" id="PS50188"/>
    </source>
</evidence>
<dbReference type="InterPro" id="IPR006574">
    <property type="entry name" value="PRY"/>
</dbReference>
<dbReference type="InterPro" id="IPR013083">
    <property type="entry name" value="Znf_RING/FYVE/PHD"/>
</dbReference>
<dbReference type="PANTHER" id="PTHR25465:SF49">
    <property type="entry name" value="BLOODTHIRSTY-RELATED GENE FAMILY, MEMBER 1-RELATED"/>
    <property type="match status" value="1"/>
</dbReference>
<evidence type="ECO:0000256" key="7">
    <source>
        <dbReference type="SAM" id="Coils"/>
    </source>
</evidence>
<evidence type="ECO:0000259" key="9">
    <source>
        <dbReference type="PROSITE" id="PS50089"/>
    </source>
</evidence>
<dbReference type="InterPro" id="IPR043136">
    <property type="entry name" value="B30.2/SPRY_sf"/>
</dbReference>
<dbReference type="GO" id="GO:0045087">
    <property type="term" value="P:innate immune response"/>
    <property type="evidence" value="ECO:0007669"/>
    <property type="project" value="UniProtKB-KW"/>
</dbReference>
<dbReference type="InterPro" id="IPR051051">
    <property type="entry name" value="E3_ubiq-ligase_TRIM/RNF"/>
</dbReference>
<dbReference type="InterPro" id="IPR003879">
    <property type="entry name" value="Butyrophylin_SPRY"/>
</dbReference>
<evidence type="ECO:0000259" key="10">
    <source>
        <dbReference type="PROSITE" id="PS50119"/>
    </source>
</evidence>
<dbReference type="Pfam" id="PF25600">
    <property type="entry name" value="TRIM_CC"/>
    <property type="match status" value="1"/>
</dbReference>
<name>A0A3S2U140_ORYJA</name>
<keyword evidence="1" id="KW-0399">Innate immunity</keyword>
<dbReference type="Gene3D" id="3.30.40.10">
    <property type="entry name" value="Zinc/RING finger domain, C3HC4 (zinc finger)"/>
    <property type="match status" value="1"/>
</dbReference>
<dbReference type="GO" id="GO:0005737">
    <property type="term" value="C:cytoplasm"/>
    <property type="evidence" value="ECO:0007669"/>
    <property type="project" value="UniProtKB-ARBA"/>
</dbReference>
<dbReference type="InterPro" id="IPR017907">
    <property type="entry name" value="Znf_RING_CS"/>
</dbReference>
<dbReference type="SMART" id="SM00184">
    <property type="entry name" value="RING"/>
    <property type="match status" value="1"/>
</dbReference>
<evidence type="ECO:0000256" key="1">
    <source>
        <dbReference type="ARBA" id="ARBA00022588"/>
    </source>
</evidence>
<feature type="coiled-coil region" evidence="7">
    <location>
        <begin position="377"/>
        <end position="423"/>
    </location>
</feature>
<evidence type="ECO:0000256" key="4">
    <source>
        <dbReference type="ARBA" id="ARBA00022833"/>
    </source>
</evidence>